<accession>A0AAW0QM61</accession>
<dbReference type="EMBL" id="JAQQWP010000008">
    <property type="protein sequence ID" value="KAK8106563.1"/>
    <property type="molecule type" value="Genomic_DNA"/>
</dbReference>
<comment type="subcellular location">
    <subcellularLocation>
        <location evidence="1">Membrane</location>
    </subcellularLocation>
</comment>
<evidence type="ECO:0000313" key="10">
    <source>
        <dbReference type="EMBL" id="KAK8106659.1"/>
    </source>
</evidence>
<dbReference type="PANTHER" id="PTHR47844">
    <property type="entry name" value="SYNTHASE CPS1, PUTATIVE (AFU_ORTHOLOGUE AFUA_7G02500)-RELATED"/>
    <property type="match status" value="1"/>
</dbReference>
<organism evidence="10 11">
    <name type="scientific">Apiospora kogelbergensis</name>
    <dbReference type="NCBI Taxonomy" id="1337665"/>
    <lineage>
        <taxon>Eukaryota</taxon>
        <taxon>Fungi</taxon>
        <taxon>Dikarya</taxon>
        <taxon>Ascomycota</taxon>
        <taxon>Pezizomycotina</taxon>
        <taxon>Sordariomycetes</taxon>
        <taxon>Xylariomycetidae</taxon>
        <taxon>Amphisphaeriales</taxon>
        <taxon>Apiosporaceae</taxon>
        <taxon>Apiospora</taxon>
    </lineage>
</organism>
<evidence type="ECO:0000256" key="7">
    <source>
        <dbReference type="ARBA" id="ARBA00023180"/>
    </source>
</evidence>
<keyword evidence="7" id="KW-0325">Glycoprotein</keyword>
<evidence type="ECO:0000256" key="4">
    <source>
        <dbReference type="ARBA" id="ARBA00022692"/>
    </source>
</evidence>
<dbReference type="GO" id="GO:0016020">
    <property type="term" value="C:membrane"/>
    <property type="evidence" value="ECO:0007669"/>
    <property type="project" value="UniProtKB-SubCell"/>
</dbReference>
<evidence type="ECO:0000256" key="8">
    <source>
        <dbReference type="SAM" id="Phobius"/>
    </source>
</evidence>
<dbReference type="PANTHER" id="PTHR47844:SF1">
    <property type="entry name" value="EXOSTOSIN-LIKE 2"/>
    <property type="match status" value="1"/>
</dbReference>
<name>A0AAW0QM61_9PEZI</name>
<comment type="caution">
    <text evidence="10">The sequence shown here is derived from an EMBL/GenBank/DDBJ whole genome shotgun (WGS) entry which is preliminary data.</text>
</comment>
<keyword evidence="6 8" id="KW-0472">Membrane</keyword>
<evidence type="ECO:0000256" key="2">
    <source>
        <dbReference type="ARBA" id="ARBA00022676"/>
    </source>
</evidence>
<sequence>MALSPCLYWLLAVPGWLSVLSVVIVTWPYLLGVSCLTNKWPLTAEKALVAFFCCRYWRLLVNFWSYYRRCKPSPIPDLSSYTAAEHVTVVVPTVEPGDPTFGRCLDSICANGPARIFIVTVGAALHQMAEEALAPTRHTHPFVAVEVHHTATANKRFRIDSVIDKVRTPISREVVIY</sequence>
<protein>
    <submittedName>
        <fullName evidence="10">Uncharacterized protein</fullName>
    </submittedName>
</protein>
<feature type="transmembrane region" description="Helical" evidence="8">
    <location>
        <begin position="7"/>
        <end position="27"/>
    </location>
</feature>
<keyword evidence="5 8" id="KW-1133">Transmembrane helix</keyword>
<dbReference type="InterPro" id="IPR052427">
    <property type="entry name" value="Glycosyltrans_GT2/GT47"/>
</dbReference>
<evidence type="ECO:0000256" key="5">
    <source>
        <dbReference type="ARBA" id="ARBA00022989"/>
    </source>
</evidence>
<evidence type="ECO:0000313" key="11">
    <source>
        <dbReference type="Proteomes" id="UP001392437"/>
    </source>
</evidence>
<keyword evidence="2" id="KW-0328">Glycosyltransferase</keyword>
<gene>
    <name evidence="9" type="ORF">PG999_009922</name>
    <name evidence="10" type="ORF">PG999_010018</name>
</gene>
<dbReference type="Proteomes" id="UP001392437">
    <property type="component" value="Unassembled WGS sequence"/>
</dbReference>
<evidence type="ECO:0000256" key="3">
    <source>
        <dbReference type="ARBA" id="ARBA00022679"/>
    </source>
</evidence>
<evidence type="ECO:0000256" key="1">
    <source>
        <dbReference type="ARBA" id="ARBA00004370"/>
    </source>
</evidence>
<reference evidence="10 11" key="1">
    <citation type="submission" date="2023-01" db="EMBL/GenBank/DDBJ databases">
        <title>Analysis of 21 Apiospora genomes using comparative genomics revels a genus with tremendous synthesis potential of carbohydrate active enzymes and secondary metabolites.</title>
        <authorList>
            <person name="Sorensen T."/>
        </authorList>
    </citation>
    <scope>NUCLEOTIDE SEQUENCE [LARGE SCALE GENOMIC DNA]</scope>
    <source>
        <strain evidence="10 11">CBS 117206</strain>
    </source>
</reference>
<dbReference type="GO" id="GO:0016757">
    <property type="term" value="F:glycosyltransferase activity"/>
    <property type="evidence" value="ECO:0007669"/>
    <property type="project" value="UniProtKB-KW"/>
</dbReference>
<keyword evidence="11" id="KW-1185">Reference proteome</keyword>
<dbReference type="AlphaFoldDB" id="A0AAW0QM61"/>
<evidence type="ECO:0000313" key="9">
    <source>
        <dbReference type="EMBL" id="KAK8106563.1"/>
    </source>
</evidence>
<dbReference type="EMBL" id="JAQQWP010000008">
    <property type="protein sequence ID" value="KAK8106659.1"/>
    <property type="molecule type" value="Genomic_DNA"/>
</dbReference>
<evidence type="ECO:0000256" key="6">
    <source>
        <dbReference type="ARBA" id="ARBA00023136"/>
    </source>
</evidence>
<keyword evidence="4 8" id="KW-0812">Transmembrane</keyword>
<keyword evidence="3" id="KW-0808">Transferase</keyword>
<proteinExistence type="predicted"/>